<keyword evidence="2" id="KW-1185">Reference proteome</keyword>
<evidence type="ECO:0000313" key="1">
    <source>
        <dbReference type="EMBL" id="MDX8045289.1"/>
    </source>
</evidence>
<comment type="caution">
    <text evidence="1">The sequence shown here is derived from an EMBL/GenBank/DDBJ whole genome shotgun (WGS) entry which is preliminary data.</text>
</comment>
<protein>
    <submittedName>
        <fullName evidence="1">DUF3006 domain-containing protein</fullName>
    </submittedName>
</protein>
<accession>A0ACC6M2Y2</accession>
<dbReference type="Proteomes" id="UP001277972">
    <property type="component" value="Unassembled WGS sequence"/>
</dbReference>
<sequence length="78" mass="8693">MEQAVLDRIEDQQAIVLVGEQEQEYILAASALPTGATEGAILLVKIVSDSIEQIQLDQEKTNNAKARIKSKMSRLRRK</sequence>
<evidence type="ECO:0000313" key="2">
    <source>
        <dbReference type="Proteomes" id="UP001277972"/>
    </source>
</evidence>
<organism evidence="1 2">
    <name type="scientific">Gracilibacillus pellucidus</name>
    <dbReference type="NCBI Taxonomy" id="3095368"/>
    <lineage>
        <taxon>Bacteria</taxon>
        <taxon>Bacillati</taxon>
        <taxon>Bacillota</taxon>
        <taxon>Bacilli</taxon>
        <taxon>Bacillales</taxon>
        <taxon>Bacillaceae</taxon>
        <taxon>Gracilibacillus</taxon>
    </lineage>
</organism>
<name>A0ACC6M2Y2_9BACI</name>
<reference evidence="1" key="1">
    <citation type="submission" date="2023-11" db="EMBL/GenBank/DDBJ databases">
        <title>Gracilibacillus pellucida a moderately halophilic bacterium isolated from saline soil in Xinjiang province.</title>
        <authorList>
            <person name="Zhang Z."/>
            <person name="Tan F."/>
            <person name="Wang Y."/>
            <person name="Xia M."/>
        </authorList>
    </citation>
    <scope>NUCLEOTIDE SEQUENCE</scope>
    <source>
        <strain evidence="1">S3-1-1</strain>
    </source>
</reference>
<proteinExistence type="predicted"/>
<dbReference type="EMBL" id="JAWZSR010000002">
    <property type="protein sequence ID" value="MDX8045289.1"/>
    <property type="molecule type" value="Genomic_DNA"/>
</dbReference>
<gene>
    <name evidence="1" type="ORF">SH601_04740</name>
</gene>